<gene>
    <name evidence="1" type="ORF">LNV07_04770</name>
</gene>
<organism evidence="1 2">
    <name type="scientific">Roseateles oligotrophus</name>
    <dbReference type="NCBI Taxonomy" id="1769250"/>
    <lineage>
        <taxon>Bacteria</taxon>
        <taxon>Pseudomonadati</taxon>
        <taxon>Pseudomonadota</taxon>
        <taxon>Betaproteobacteria</taxon>
        <taxon>Burkholderiales</taxon>
        <taxon>Sphaerotilaceae</taxon>
        <taxon>Roseateles</taxon>
    </lineage>
</organism>
<proteinExistence type="predicted"/>
<protein>
    <recommendedName>
        <fullName evidence="3">Tetratricopeptide repeat protein</fullName>
    </recommendedName>
</protein>
<dbReference type="Proteomes" id="UP001209701">
    <property type="component" value="Unassembled WGS sequence"/>
</dbReference>
<dbReference type="InterPro" id="IPR011990">
    <property type="entry name" value="TPR-like_helical_dom_sf"/>
</dbReference>
<sequence>MTKAPQQAMALKPEAREISAEAAWLLAQARNAAYAEAAHGRVGEGLMVLMDALEQEPMAHELLSDMAALLLSAGELKHAESYARQALAISAEHGASLYTLAFAQSGQGSALLARQTLRQLLQGEALLSLMSEAPDLYPVAQTELARLDKLLG</sequence>
<evidence type="ECO:0008006" key="3">
    <source>
        <dbReference type="Google" id="ProtNLM"/>
    </source>
</evidence>
<evidence type="ECO:0000313" key="2">
    <source>
        <dbReference type="Proteomes" id="UP001209701"/>
    </source>
</evidence>
<evidence type="ECO:0000313" key="1">
    <source>
        <dbReference type="EMBL" id="MCV2367406.1"/>
    </source>
</evidence>
<name>A0ABT2YAS2_9BURK</name>
<comment type="caution">
    <text evidence="1">The sequence shown here is derived from an EMBL/GenBank/DDBJ whole genome shotgun (WGS) entry which is preliminary data.</text>
</comment>
<dbReference type="SUPFAM" id="SSF48452">
    <property type="entry name" value="TPR-like"/>
    <property type="match status" value="1"/>
</dbReference>
<reference evidence="1 2" key="1">
    <citation type="submission" date="2021-11" db="EMBL/GenBank/DDBJ databases">
        <authorList>
            <person name="Liang Q."/>
            <person name="Mou H."/>
            <person name="Liu Z."/>
        </authorList>
    </citation>
    <scope>NUCLEOTIDE SEQUENCE [LARGE SCALE GENOMIC DNA]</scope>
    <source>
        <strain evidence="1 2">CHU3</strain>
    </source>
</reference>
<accession>A0ABT2YAS2</accession>
<dbReference type="Gene3D" id="1.25.40.10">
    <property type="entry name" value="Tetratricopeptide repeat domain"/>
    <property type="match status" value="1"/>
</dbReference>
<dbReference type="EMBL" id="JAJIRN010000002">
    <property type="protein sequence ID" value="MCV2367406.1"/>
    <property type="molecule type" value="Genomic_DNA"/>
</dbReference>
<keyword evidence="2" id="KW-1185">Reference proteome</keyword>
<dbReference type="RefSeq" id="WP_263570032.1">
    <property type="nucleotide sequence ID" value="NZ_JAJIRN010000002.1"/>
</dbReference>